<proteinExistence type="predicted"/>
<keyword evidence="3" id="KW-1185">Reference proteome</keyword>
<accession>A0A5B7K2V9</accession>
<protein>
    <submittedName>
        <fullName evidence="2">Uncharacterized protein</fullName>
    </submittedName>
</protein>
<sequence length="59" mass="6475">MGRRFPAVASGDDRSQKPRNERWDAAATWCARTASRPLASPQADNEGIRDTLAPVLSSY</sequence>
<name>A0A5B7K2V9_PORTR</name>
<comment type="caution">
    <text evidence="2">The sequence shown here is derived from an EMBL/GenBank/DDBJ whole genome shotgun (WGS) entry which is preliminary data.</text>
</comment>
<feature type="region of interest" description="Disordered" evidence="1">
    <location>
        <begin position="1"/>
        <end position="59"/>
    </location>
</feature>
<organism evidence="2 3">
    <name type="scientific">Portunus trituberculatus</name>
    <name type="common">Swimming crab</name>
    <name type="synonym">Neptunus trituberculatus</name>
    <dbReference type="NCBI Taxonomy" id="210409"/>
    <lineage>
        <taxon>Eukaryota</taxon>
        <taxon>Metazoa</taxon>
        <taxon>Ecdysozoa</taxon>
        <taxon>Arthropoda</taxon>
        <taxon>Crustacea</taxon>
        <taxon>Multicrustacea</taxon>
        <taxon>Malacostraca</taxon>
        <taxon>Eumalacostraca</taxon>
        <taxon>Eucarida</taxon>
        <taxon>Decapoda</taxon>
        <taxon>Pleocyemata</taxon>
        <taxon>Brachyura</taxon>
        <taxon>Eubrachyura</taxon>
        <taxon>Portunoidea</taxon>
        <taxon>Portunidae</taxon>
        <taxon>Portuninae</taxon>
        <taxon>Portunus</taxon>
    </lineage>
</organism>
<evidence type="ECO:0000313" key="2">
    <source>
        <dbReference type="EMBL" id="MPD00887.1"/>
    </source>
</evidence>
<gene>
    <name evidence="2" type="ORF">E2C01_096392</name>
</gene>
<dbReference type="AlphaFoldDB" id="A0A5B7K2V9"/>
<reference evidence="2 3" key="1">
    <citation type="submission" date="2019-05" db="EMBL/GenBank/DDBJ databases">
        <title>Another draft genome of Portunus trituberculatus and its Hox gene families provides insights of decapod evolution.</title>
        <authorList>
            <person name="Jeong J.-H."/>
            <person name="Song I."/>
            <person name="Kim S."/>
            <person name="Choi T."/>
            <person name="Kim D."/>
            <person name="Ryu S."/>
            <person name="Kim W."/>
        </authorList>
    </citation>
    <scope>NUCLEOTIDE SEQUENCE [LARGE SCALE GENOMIC DNA]</scope>
    <source>
        <tissue evidence="2">Muscle</tissue>
    </source>
</reference>
<evidence type="ECO:0000256" key="1">
    <source>
        <dbReference type="SAM" id="MobiDB-lite"/>
    </source>
</evidence>
<dbReference type="EMBL" id="VSRR010124840">
    <property type="protein sequence ID" value="MPD00887.1"/>
    <property type="molecule type" value="Genomic_DNA"/>
</dbReference>
<feature type="compositionally biased region" description="Basic and acidic residues" evidence="1">
    <location>
        <begin position="11"/>
        <end position="24"/>
    </location>
</feature>
<evidence type="ECO:0000313" key="3">
    <source>
        <dbReference type="Proteomes" id="UP000324222"/>
    </source>
</evidence>
<dbReference type="Proteomes" id="UP000324222">
    <property type="component" value="Unassembled WGS sequence"/>
</dbReference>